<comment type="caution">
    <text evidence="1">The sequence shown here is derived from an EMBL/GenBank/DDBJ whole genome shotgun (WGS) entry which is preliminary data.</text>
</comment>
<accession>A0AAE0VI15</accession>
<dbReference type="EMBL" id="JAEAOA010001578">
    <property type="protein sequence ID" value="KAK3577485.1"/>
    <property type="molecule type" value="Genomic_DNA"/>
</dbReference>
<evidence type="ECO:0000313" key="1">
    <source>
        <dbReference type="EMBL" id="KAK3577485.1"/>
    </source>
</evidence>
<keyword evidence="2" id="KW-1185">Reference proteome</keyword>
<name>A0AAE0VI15_9BIVA</name>
<protein>
    <submittedName>
        <fullName evidence="1">Uncharacterized protein</fullName>
    </submittedName>
</protein>
<evidence type="ECO:0000313" key="2">
    <source>
        <dbReference type="Proteomes" id="UP001195483"/>
    </source>
</evidence>
<gene>
    <name evidence="1" type="ORF">CHS0354_026434</name>
</gene>
<dbReference type="Proteomes" id="UP001195483">
    <property type="component" value="Unassembled WGS sequence"/>
</dbReference>
<reference evidence="1" key="2">
    <citation type="journal article" date="2021" name="Genome Biol. Evol.">
        <title>Developing a high-quality reference genome for a parasitic bivalve with doubly uniparental inheritance (Bivalvia: Unionida).</title>
        <authorList>
            <person name="Smith C.H."/>
        </authorList>
    </citation>
    <scope>NUCLEOTIDE SEQUENCE</scope>
    <source>
        <strain evidence="1">CHS0354</strain>
        <tissue evidence="1">Mantle</tissue>
    </source>
</reference>
<reference evidence="1" key="3">
    <citation type="submission" date="2023-05" db="EMBL/GenBank/DDBJ databases">
        <authorList>
            <person name="Smith C.H."/>
        </authorList>
    </citation>
    <scope>NUCLEOTIDE SEQUENCE</scope>
    <source>
        <strain evidence="1">CHS0354</strain>
        <tissue evidence="1">Mantle</tissue>
    </source>
</reference>
<dbReference type="AlphaFoldDB" id="A0AAE0VI15"/>
<sequence>MEDVLQHVGANFNEFVFEQGDKVIPRITLSKILYENLSAEQFIKECVALMVCYSPSDIHSIPKVLIFEIFRSTGSELSVDMTPSVALNVVAVKARIYLYFLQYQCFLRQGRVADRLAALNKMLLVIKDYYHKLFDTIESMTIILQRLYLRTLMSESLGYVTTSLNLMSYCLKQDGRPIDAFKVLCLSMKLKNQHNAAKWQISACISSSMRNLSDRQ</sequence>
<reference evidence="1" key="1">
    <citation type="journal article" date="2021" name="Genome Biol. Evol.">
        <title>A High-Quality Reference Genome for a Parasitic Bivalve with Doubly Uniparental Inheritance (Bivalvia: Unionida).</title>
        <authorList>
            <person name="Smith C.H."/>
        </authorList>
    </citation>
    <scope>NUCLEOTIDE SEQUENCE</scope>
    <source>
        <strain evidence="1">CHS0354</strain>
    </source>
</reference>
<organism evidence="1 2">
    <name type="scientific">Potamilus streckersoni</name>
    <dbReference type="NCBI Taxonomy" id="2493646"/>
    <lineage>
        <taxon>Eukaryota</taxon>
        <taxon>Metazoa</taxon>
        <taxon>Spiralia</taxon>
        <taxon>Lophotrochozoa</taxon>
        <taxon>Mollusca</taxon>
        <taxon>Bivalvia</taxon>
        <taxon>Autobranchia</taxon>
        <taxon>Heteroconchia</taxon>
        <taxon>Palaeoheterodonta</taxon>
        <taxon>Unionida</taxon>
        <taxon>Unionoidea</taxon>
        <taxon>Unionidae</taxon>
        <taxon>Ambleminae</taxon>
        <taxon>Lampsilini</taxon>
        <taxon>Potamilus</taxon>
    </lineage>
</organism>
<proteinExistence type="predicted"/>